<gene>
    <name evidence="3" type="ORF">ACIPEN_03935</name>
</gene>
<feature type="compositionally biased region" description="Polar residues" evidence="1">
    <location>
        <begin position="66"/>
        <end position="86"/>
    </location>
</feature>
<reference evidence="3 4" key="1">
    <citation type="submission" date="2024-10" db="EMBL/GenBank/DDBJ databases">
        <title>The Natural Products Discovery Center: Release of the First 8490 Sequenced Strains for Exploring Actinobacteria Biosynthetic Diversity.</title>
        <authorList>
            <person name="Kalkreuter E."/>
            <person name="Kautsar S.A."/>
            <person name="Yang D."/>
            <person name="Bader C.D."/>
            <person name="Teijaro C.N."/>
            <person name="Fluegel L."/>
            <person name="Davis C.M."/>
            <person name="Simpson J.R."/>
            <person name="Lauterbach L."/>
            <person name="Steele A.D."/>
            <person name="Gui C."/>
            <person name="Meng S."/>
            <person name="Li G."/>
            <person name="Viehrig K."/>
            <person name="Ye F."/>
            <person name="Su P."/>
            <person name="Kiefer A.F."/>
            <person name="Nichols A."/>
            <person name="Cepeda A.J."/>
            <person name="Yan W."/>
            <person name="Fan B."/>
            <person name="Jiang Y."/>
            <person name="Adhikari A."/>
            <person name="Zheng C.-J."/>
            <person name="Schuster L."/>
            <person name="Cowan T.M."/>
            <person name="Smanski M.J."/>
            <person name="Chevrette M.G."/>
            <person name="De Carvalho L.P.S."/>
            <person name="Shen B."/>
        </authorList>
    </citation>
    <scope>NUCLEOTIDE SEQUENCE [LARGE SCALE GENOMIC DNA]</scope>
    <source>
        <strain evidence="3 4">NPDC087045</strain>
    </source>
</reference>
<accession>A0ABW8EU43</accession>
<dbReference type="Proteomes" id="UP001617427">
    <property type="component" value="Unassembled WGS sequence"/>
</dbReference>
<evidence type="ECO:0000313" key="3">
    <source>
        <dbReference type="EMBL" id="MFJ3044965.1"/>
    </source>
</evidence>
<proteinExistence type="predicted"/>
<keyword evidence="4" id="KW-1185">Reference proteome</keyword>
<evidence type="ECO:0000256" key="2">
    <source>
        <dbReference type="SAM" id="SignalP"/>
    </source>
</evidence>
<dbReference type="EMBL" id="JBIUZV010000002">
    <property type="protein sequence ID" value="MFJ3044965.1"/>
    <property type="molecule type" value="Genomic_DNA"/>
</dbReference>
<evidence type="ECO:0000256" key="1">
    <source>
        <dbReference type="SAM" id="MobiDB-lite"/>
    </source>
</evidence>
<dbReference type="InterPro" id="IPR025421">
    <property type="entry name" value="DUF4148"/>
</dbReference>
<evidence type="ECO:0000313" key="4">
    <source>
        <dbReference type="Proteomes" id="UP001617427"/>
    </source>
</evidence>
<feature type="chain" id="PRO_5046048896" evidence="2">
    <location>
        <begin position="22"/>
        <end position="93"/>
    </location>
</feature>
<comment type="caution">
    <text evidence="3">The sequence shown here is derived from an EMBL/GenBank/DDBJ whole genome shotgun (WGS) entry which is preliminary data.</text>
</comment>
<name>A0ABW8EU43_9BURK</name>
<feature type="signal peptide" evidence="2">
    <location>
        <begin position="1"/>
        <end position="21"/>
    </location>
</feature>
<keyword evidence="2" id="KW-0732">Signal</keyword>
<dbReference type="Pfam" id="PF13663">
    <property type="entry name" value="DUF4148"/>
    <property type="match status" value="1"/>
</dbReference>
<dbReference type="RefSeq" id="WP_402698444.1">
    <property type="nucleotide sequence ID" value="NZ_JBIUZV010000002.1"/>
</dbReference>
<sequence>MNIKNITVAAALLVAAGAALAEAPYPPETAFVSTQTRADVKAELQRARANGELAVRNEYPIVRQASSHLSRQQVENEVQQASSNKADSLYNGA</sequence>
<organism evidence="3 4">
    <name type="scientific">Herbaspirillum chlorophenolicum</name>
    <dbReference type="NCBI Taxonomy" id="211589"/>
    <lineage>
        <taxon>Bacteria</taxon>
        <taxon>Pseudomonadati</taxon>
        <taxon>Pseudomonadota</taxon>
        <taxon>Betaproteobacteria</taxon>
        <taxon>Burkholderiales</taxon>
        <taxon>Oxalobacteraceae</taxon>
        <taxon>Herbaspirillum</taxon>
    </lineage>
</organism>
<feature type="region of interest" description="Disordered" evidence="1">
    <location>
        <begin position="66"/>
        <end position="93"/>
    </location>
</feature>
<protein>
    <submittedName>
        <fullName evidence="3">DUF4148 domain-containing protein</fullName>
    </submittedName>
</protein>